<evidence type="ECO:0000313" key="2">
    <source>
        <dbReference type="EMBL" id="RDY03927.1"/>
    </source>
</evidence>
<name>A0A371HMA3_MUCPR</name>
<reference evidence="2" key="1">
    <citation type="submission" date="2018-05" db="EMBL/GenBank/DDBJ databases">
        <title>Draft genome of Mucuna pruriens seed.</title>
        <authorList>
            <person name="Nnadi N.E."/>
            <person name="Vos R."/>
            <person name="Hasami M.H."/>
            <person name="Devisetty U.K."/>
            <person name="Aguiy J.C."/>
        </authorList>
    </citation>
    <scope>NUCLEOTIDE SEQUENCE [LARGE SCALE GENOMIC DNA]</scope>
    <source>
        <strain evidence="2">JCA_2017</strain>
    </source>
</reference>
<sequence length="263" mass="30243">MTTIFPRLLIQRAIVVSMDLQLIERPQLQFDIMIEKVASMNRKAKKDIAGNHKDHHNYGKDSLERTLQDYFIPTIEVTDNTYHPLVETSSFELKPTLICTIQNAGQFRGLPTEDFLAQLKKFLYFANLVRINNVPIDVIRLRLLPFSLVDKALEWLAALLDGAITIWNNCTQNWRKHHNFSWKGQHKGQAQNIYKPPPMQHQNQGQRQEERRLSLQDTITLFMTKINGRLKSNGDSDHHLGHPHDPIGLGPTTTTPNRANPEG</sequence>
<feature type="non-terminal residue" evidence="2">
    <location>
        <position position="1"/>
    </location>
</feature>
<protein>
    <recommendedName>
        <fullName evidence="4">Retrotransposon gag domain-containing protein</fullName>
    </recommendedName>
</protein>
<dbReference type="AlphaFoldDB" id="A0A371HMA3"/>
<dbReference type="EMBL" id="QJKJ01002176">
    <property type="protein sequence ID" value="RDY03927.1"/>
    <property type="molecule type" value="Genomic_DNA"/>
</dbReference>
<evidence type="ECO:0008006" key="4">
    <source>
        <dbReference type="Google" id="ProtNLM"/>
    </source>
</evidence>
<accession>A0A371HMA3</accession>
<comment type="caution">
    <text evidence="2">The sequence shown here is derived from an EMBL/GenBank/DDBJ whole genome shotgun (WGS) entry which is preliminary data.</text>
</comment>
<evidence type="ECO:0000313" key="3">
    <source>
        <dbReference type="Proteomes" id="UP000257109"/>
    </source>
</evidence>
<dbReference type="Proteomes" id="UP000257109">
    <property type="component" value="Unassembled WGS sequence"/>
</dbReference>
<feature type="region of interest" description="Disordered" evidence="1">
    <location>
        <begin position="232"/>
        <end position="263"/>
    </location>
</feature>
<evidence type="ECO:0000256" key="1">
    <source>
        <dbReference type="SAM" id="MobiDB-lite"/>
    </source>
</evidence>
<proteinExistence type="predicted"/>
<gene>
    <name evidence="2" type="ORF">CR513_12420</name>
</gene>
<feature type="region of interest" description="Disordered" evidence="1">
    <location>
        <begin position="185"/>
        <end position="211"/>
    </location>
</feature>
<organism evidence="2 3">
    <name type="scientific">Mucuna pruriens</name>
    <name type="common">Velvet bean</name>
    <name type="synonym">Dolichos pruriens</name>
    <dbReference type="NCBI Taxonomy" id="157652"/>
    <lineage>
        <taxon>Eukaryota</taxon>
        <taxon>Viridiplantae</taxon>
        <taxon>Streptophyta</taxon>
        <taxon>Embryophyta</taxon>
        <taxon>Tracheophyta</taxon>
        <taxon>Spermatophyta</taxon>
        <taxon>Magnoliopsida</taxon>
        <taxon>eudicotyledons</taxon>
        <taxon>Gunneridae</taxon>
        <taxon>Pentapetalae</taxon>
        <taxon>rosids</taxon>
        <taxon>fabids</taxon>
        <taxon>Fabales</taxon>
        <taxon>Fabaceae</taxon>
        <taxon>Papilionoideae</taxon>
        <taxon>50 kb inversion clade</taxon>
        <taxon>NPAAA clade</taxon>
        <taxon>indigoferoid/millettioid clade</taxon>
        <taxon>Phaseoleae</taxon>
        <taxon>Mucuna</taxon>
    </lineage>
</organism>
<feature type="compositionally biased region" description="Basic and acidic residues" evidence="1">
    <location>
        <begin position="232"/>
        <end position="245"/>
    </location>
</feature>
<feature type="compositionally biased region" description="Polar residues" evidence="1">
    <location>
        <begin position="251"/>
        <end position="263"/>
    </location>
</feature>
<dbReference type="OrthoDB" id="1417698at2759"/>
<keyword evidence="3" id="KW-1185">Reference proteome</keyword>